<protein>
    <recommendedName>
        <fullName evidence="4">Autophagy-related protein 2</fullName>
    </recommendedName>
</protein>
<keyword evidence="5" id="KW-0813">Transport</keyword>
<evidence type="ECO:0000256" key="12">
    <source>
        <dbReference type="ARBA" id="ARBA00024631"/>
    </source>
</evidence>
<evidence type="ECO:0000256" key="1">
    <source>
        <dbReference type="ARBA" id="ARBA00004406"/>
    </source>
</evidence>
<evidence type="ECO:0000256" key="13">
    <source>
        <dbReference type="SAM" id="MobiDB-lite"/>
    </source>
</evidence>
<gene>
    <name evidence="14" type="ORF">PPNO1_LOCUS4983</name>
</gene>
<dbReference type="GO" id="GO:0061723">
    <property type="term" value="P:glycophagy"/>
    <property type="evidence" value="ECO:0007669"/>
    <property type="project" value="TreeGrafter"/>
</dbReference>
<sequence>MATMFQSLRSSSMPKRLLKFALSRLELLDADALNMDNLDLAIGRNTVFEFRDVGIKLKKLEQILKLPSSFELLKAKVLLLRITIPVDFYTSPIIVEVDGVDVRIRVANREATVHREPTTSDVVPNTTDLAQSFLEDQPEAEKKRLEEALAAETQDLGASVTVSDDGSEDESSYGTGQALSLPAFMADFCKA</sequence>
<comment type="catalytic activity">
    <reaction evidence="11">
        <text>a 1,2-diacyl-sn-glycero-3-phosphoethanolamine(in) = a 1,2-diacyl-sn-glycero-3-phosphoethanolamine(out)</text>
        <dbReference type="Rhea" id="RHEA:38895"/>
        <dbReference type="ChEBI" id="CHEBI:64612"/>
    </reaction>
</comment>
<dbReference type="Pfam" id="PF13329">
    <property type="entry name" value="ATG2_CAD"/>
    <property type="match status" value="1"/>
</dbReference>
<name>A0A9P1H241_9PEZI</name>
<dbReference type="GO" id="GO:0034045">
    <property type="term" value="C:phagophore assembly site membrane"/>
    <property type="evidence" value="ECO:0007669"/>
    <property type="project" value="UniProtKB-SubCell"/>
</dbReference>
<evidence type="ECO:0000256" key="9">
    <source>
        <dbReference type="ARBA" id="ARBA00023136"/>
    </source>
</evidence>
<evidence type="ECO:0000256" key="5">
    <source>
        <dbReference type="ARBA" id="ARBA00022448"/>
    </source>
</evidence>
<evidence type="ECO:0000256" key="10">
    <source>
        <dbReference type="ARBA" id="ARBA00024479"/>
    </source>
</evidence>
<dbReference type="PANTHER" id="PTHR13190:SF1">
    <property type="entry name" value="AUTOPHAGY-RELATED 2, ISOFORM A"/>
    <property type="match status" value="1"/>
</dbReference>
<keyword evidence="6" id="KW-0256">Endoplasmic reticulum</keyword>
<dbReference type="GO" id="GO:0000422">
    <property type="term" value="P:autophagy of mitochondrion"/>
    <property type="evidence" value="ECO:0007669"/>
    <property type="project" value="TreeGrafter"/>
</dbReference>
<dbReference type="GO" id="GO:0043495">
    <property type="term" value="F:protein-membrane adaptor activity"/>
    <property type="evidence" value="ECO:0007669"/>
    <property type="project" value="TreeGrafter"/>
</dbReference>
<dbReference type="GO" id="GO:0034727">
    <property type="term" value="P:piecemeal microautophagy of the nucleus"/>
    <property type="evidence" value="ECO:0007669"/>
    <property type="project" value="TreeGrafter"/>
</dbReference>
<dbReference type="GO" id="GO:0032266">
    <property type="term" value="F:phosphatidylinositol-3-phosphate binding"/>
    <property type="evidence" value="ECO:0007669"/>
    <property type="project" value="TreeGrafter"/>
</dbReference>
<comment type="caution">
    <text evidence="14">The sequence shown here is derived from an EMBL/GenBank/DDBJ whole genome shotgun (WGS) entry which is preliminary data.</text>
</comment>
<dbReference type="GO" id="GO:0061908">
    <property type="term" value="C:phagophore"/>
    <property type="evidence" value="ECO:0007669"/>
    <property type="project" value="TreeGrafter"/>
</dbReference>
<evidence type="ECO:0000256" key="6">
    <source>
        <dbReference type="ARBA" id="ARBA00022824"/>
    </source>
</evidence>
<dbReference type="AlphaFoldDB" id="A0A9P1H241"/>
<evidence type="ECO:0000256" key="2">
    <source>
        <dbReference type="ARBA" id="ARBA00004623"/>
    </source>
</evidence>
<evidence type="ECO:0000256" key="3">
    <source>
        <dbReference type="ARBA" id="ARBA00009714"/>
    </source>
</evidence>
<dbReference type="GO" id="GO:0006869">
    <property type="term" value="P:lipid transport"/>
    <property type="evidence" value="ECO:0007669"/>
    <property type="project" value="UniProtKB-KW"/>
</dbReference>
<dbReference type="InterPro" id="IPR026849">
    <property type="entry name" value="ATG2"/>
</dbReference>
<comment type="subcellular location">
    <subcellularLocation>
        <location evidence="1">Endoplasmic reticulum membrane</location>
        <topology evidence="1">Peripheral membrane protein</topology>
    </subcellularLocation>
    <subcellularLocation>
        <location evidence="2">Preautophagosomal structure membrane</location>
        <topology evidence="2">Peripheral membrane protein</topology>
    </subcellularLocation>
</comment>
<dbReference type="GO" id="GO:0000045">
    <property type="term" value="P:autophagosome assembly"/>
    <property type="evidence" value="ECO:0007669"/>
    <property type="project" value="TreeGrafter"/>
</dbReference>
<proteinExistence type="inferred from homology"/>
<evidence type="ECO:0000256" key="7">
    <source>
        <dbReference type="ARBA" id="ARBA00023006"/>
    </source>
</evidence>
<dbReference type="OrthoDB" id="5240315at2759"/>
<keyword evidence="9" id="KW-0472">Membrane</keyword>
<evidence type="ECO:0000256" key="11">
    <source>
        <dbReference type="ARBA" id="ARBA00024615"/>
    </source>
</evidence>
<evidence type="ECO:0000313" key="14">
    <source>
        <dbReference type="EMBL" id="CAI4215270.1"/>
    </source>
</evidence>
<dbReference type="EMBL" id="CALLCH030000012">
    <property type="protein sequence ID" value="CAI4215270.1"/>
    <property type="molecule type" value="Genomic_DNA"/>
</dbReference>
<comment type="catalytic activity">
    <reaction evidence="10">
        <text>a 1,2-diacyl-sn-glycero-3-phospho-L-serine(in) = a 1,2-diacyl-sn-glycero-3-phospho-L-serine(out)</text>
        <dbReference type="Rhea" id="RHEA:38663"/>
        <dbReference type="ChEBI" id="CHEBI:57262"/>
    </reaction>
</comment>
<dbReference type="Proteomes" id="UP000838763">
    <property type="component" value="Unassembled WGS sequence"/>
</dbReference>
<evidence type="ECO:0000256" key="8">
    <source>
        <dbReference type="ARBA" id="ARBA00023055"/>
    </source>
</evidence>
<evidence type="ECO:0000313" key="15">
    <source>
        <dbReference type="Proteomes" id="UP000838763"/>
    </source>
</evidence>
<accession>A0A9P1H241</accession>
<keyword evidence="7" id="KW-0072">Autophagy</keyword>
<keyword evidence="15" id="KW-1185">Reference proteome</keyword>
<feature type="region of interest" description="Disordered" evidence="13">
    <location>
        <begin position="151"/>
        <end position="176"/>
    </location>
</feature>
<dbReference type="PANTHER" id="PTHR13190">
    <property type="entry name" value="AUTOPHAGY-RELATED 2, ISOFORM A"/>
    <property type="match status" value="1"/>
</dbReference>
<organism evidence="14 15">
    <name type="scientific">Parascedosporium putredinis</name>
    <dbReference type="NCBI Taxonomy" id="1442378"/>
    <lineage>
        <taxon>Eukaryota</taxon>
        <taxon>Fungi</taxon>
        <taxon>Dikarya</taxon>
        <taxon>Ascomycota</taxon>
        <taxon>Pezizomycotina</taxon>
        <taxon>Sordariomycetes</taxon>
        <taxon>Hypocreomycetidae</taxon>
        <taxon>Microascales</taxon>
        <taxon>Microascaceae</taxon>
        <taxon>Parascedosporium</taxon>
    </lineage>
</organism>
<comment type="catalytic activity">
    <reaction evidence="12">
        <text>a 1,2-diacyl-sn-glycero-3-phosphocholine(in) = a 1,2-diacyl-sn-glycero-3-phosphocholine(out)</text>
        <dbReference type="Rhea" id="RHEA:38571"/>
        <dbReference type="ChEBI" id="CHEBI:57643"/>
    </reaction>
</comment>
<dbReference type="GO" id="GO:0005789">
    <property type="term" value="C:endoplasmic reticulum membrane"/>
    <property type="evidence" value="ECO:0007669"/>
    <property type="project" value="UniProtKB-SubCell"/>
</dbReference>
<evidence type="ECO:0000256" key="4">
    <source>
        <dbReference type="ARBA" id="ARBA00018070"/>
    </source>
</evidence>
<keyword evidence="8" id="KW-0445">Lipid transport</keyword>
<reference evidence="14" key="1">
    <citation type="submission" date="2022-11" db="EMBL/GenBank/DDBJ databases">
        <authorList>
            <person name="Scott C."/>
            <person name="Bruce N."/>
        </authorList>
    </citation>
    <scope>NUCLEOTIDE SEQUENCE</scope>
</reference>
<comment type="similarity">
    <text evidence="3">Belongs to the ATG2 family.</text>
</comment>
<dbReference type="GO" id="GO:0061709">
    <property type="term" value="P:reticulophagy"/>
    <property type="evidence" value="ECO:0007669"/>
    <property type="project" value="TreeGrafter"/>
</dbReference>